<keyword evidence="3" id="KW-1185">Reference proteome</keyword>
<gene>
    <name evidence="2" type="ORF">FCE95_08115</name>
</gene>
<protein>
    <submittedName>
        <fullName evidence="2">Antibiotic biosynthesis monooxygenase</fullName>
    </submittedName>
</protein>
<dbReference type="Pfam" id="PF03992">
    <property type="entry name" value="ABM"/>
    <property type="match status" value="1"/>
</dbReference>
<keyword evidence="2" id="KW-0503">Monooxygenase</keyword>
<evidence type="ECO:0000313" key="2">
    <source>
        <dbReference type="EMBL" id="TKR30100.1"/>
    </source>
</evidence>
<dbReference type="InterPro" id="IPR007138">
    <property type="entry name" value="ABM_dom"/>
</dbReference>
<evidence type="ECO:0000259" key="1">
    <source>
        <dbReference type="Pfam" id="PF03992"/>
    </source>
</evidence>
<dbReference type="EMBL" id="SZUA01000002">
    <property type="protein sequence ID" value="TKR30100.1"/>
    <property type="molecule type" value="Genomic_DNA"/>
</dbReference>
<dbReference type="AlphaFoldDB" id="A0A4U5JKI5"/>
<sequence length="102" mass="11596">MIARLWHGITLTAVADEYLKFLRERAVPDYRGTPGNRSVSLMHRKAGRIAHFLILTHWDSMDAIEAFAGSDVEKAKYYPEDAGFLLEYEPNVVHYEVDGTAL</sequence>
<organism evidence="2 3">
    <name type="scientific">Luteimonas gilva</name>
    <dbReference type="NCBI Taxonomy" id="2572684"/>
    <lineage>
        <taxon>Bacteria</taxon>
        <taxon>Pseudomonadati</taxon>
        <taxon>Pseudomonadota</taxon>
        <taxon>Gammaproteobacteria</taxon>
        <taxon>Lysobacterales</taxon>
        <taxon>Lysobacteraceae</taxon>
        <taxon>Luteimonas</taxon>
    </lineage>
</organism>
<dbReference type="SUPFAM" id="SSF54909">
    <property type="entry name" value="Dimeric alpha+beta barrel"/>
    <property type="match status" value="1"/>
</dbReference>
<comment type="caution">
    <text evidence="2">The sequence shown here is derived from an EMBL/GenBank/DDBJ whole genome shotgun (WGS) entry which is preliminary data.</text>
</comment>
<dbReference type="Proteomes" id="UP000308707">
    <property type="component" value="Unassembled WGS sequence"/>
</dbReference>
<dbReference type="GO" id="GO:0004497">
    <property type="term" value="F:monooxygenase activity"/>
    <property type="evidence" value="ECO:0007669"/>
    <property type="project" value="UniProtKB-KW"/>
</dbReference>
<proteinExistence type="predicted"/>
<dbReference type="OrthoDB" id="165208at2"/>
<name>A0A4U5JKI5_9GAMM</name>
<evidence type="ECO:0000313" key="3">
    <source>
        <dbReference type="Proteomes" id="UP000308707"/>
    </source>
</evidence>
<reference evidence="2 3" key="1">
    <citation type="submission" date="2019-04" db="EMBL/GenBank/DDBJ databases">
        <title>Reference strain of H23.</title>
        <authorList>
            <person name="Luo X."/>
        </authorList>
    </citation>
    <scope>NUCLEOTIDE SEQUENCE [LARGE SCALE GENOMIC DNA]</scope>
    <source>
        <strain evidence="2 3">H23</strain>
    </source>
</reference>
<feature type="domain" description="ABM" evidence="1">
    <location>
        <begin position="15"/>
        <end position="71"/>
    </location>
</feature>
<dbReference type="Gene3D" id="3.30.70.100">
    <property type="match status" value="1"/>
</dbReference>
<dbReference type="RefSeq" id="WP_137266529.1">
    <property type="nucleotide sequence ID" value="NZ_SZUA01000002.1"/>
</dbReference>
<keyword evidence="2" id="KW-0560">Oxidoreductase</keyword>
<accession>A0A4U5JKI5</accession>
<dbReference type="InterPro" id="IPR011008">
    <property type="entry name" value="Dimeric_a/b-barrel"/>
</dbReference>